<protein>
    <submittedName>
        <fullName evidence="5">Uncharacterized protein</fullName>
    </submittedName>
</protein>
<dbReference type="Pfam" id="PF12796">
    <property type="entry name" value="Ank_2"/>
    <property type="match status" value="1"/>
</dbReference>
<dbReference type="SUPFAM" id="SSF48403">
    <property type="entry name" value="Ankyrin repeat"/>
    <property type="match status" value="1"/>
</dbReference>
<dbReference type="InterPro" id="IPR050776">
    <property type="entry name" value="Ank_Repeat/CDKN_Inhibitor"/>
</dbReference>
<evidence type="ECO:0000256" key="2">
    <source>
        <dbReference type="ARBA" id="ARBA00023043"/>
    </source>
</evidence>
<dbReference type="EMBL" id="CAXITT010000395">
    <property type="protein sequence ID" value="CAL1540704.1"/>
    <property type="molecule type" value="Genomic_DNA"/>
</dbReference>
<evidence type="ECO:0000313" key="6">
    <source>
        <dbReference type="Proteomes" id="UP001497497"/>
    </source>
</evidence>
<organism evidence="5 6">
    <name type="scientific">Lymnaea stagnalis</name>
    <name type="common">Great pond snail</name>
    <name type="synonym">Helix stagnalis</name>
    <dbReference type="NCBI Taxonomy" id="6523"/>
    <lineage>
        <taxon>Eukaryota</taxon>
        <taxon>Metazoa</taxon>
        <taxon>Spiralia</taxon>
        <taxon>Lophotrochozoa</taxon>
        <taxon>Mollusca</taxon>
        <taxon>Gastropoda</taxon>
        <taxon>Heterobranchia</taxon>
        <taxon>Euthyneura</taxon>
        <taxon>Panpulmonata</taxon>
        <taxon>Hygrophila</taxon>
        <taxon>Lymnaeoidea</taxon>
        <taxon>Lymnaeidae</taxon>
        <taxon>Lymnaea</taxon>
    </lineage>
</organism>
<comment type="caution">
    <text evidence="5">The sequence shown here is derived from an EMBL/GenBank/DDBJ whole genome shotgun (WGS) entry which is preliminary data.</text>
</comment>
<dbReference type="AlphaFoldDB" id="A0AAV2I257"/>
<keyword evidence="1" id="KW-0677">Repeat</keyword>
<feature type="region of interest" description="Disordered" evidence="4">
    <location>
        <begin position="222"/>
        <end position="268"/>
    </location>
</feature>
<sequence length="424" mass="46840">MFMTEIFLKNCNVFICIQSLVKMNFEKQLPLQLDAVSEQILQQTPLHYACYIGDGHLLDTLIGKVLLYNNNGDASSACVGALVSEEDALNGWTPAHWAAFYGQLSCLMKLHVKPYLGFDTPTHRSNTSPLHLAAQSGAVLCLKWLLQCGASRNKQDFMGETPLHKAAKAGNTDCVAMLVSHGASLDMKNHRGLIPAELAEQYNHFALAQYLKGALEYAERGSQGKTHCDPLPITDWNNRNTNPNSSVQPSPYSYTTQPKFSEGHNPTHSHNIFMNGEGIYTNFTKDSVEMEESESEMAETSPDFGSSDNIALDKMFGGMKRSFDYDSDDGSSHINKRRCYVPASQKCHKERYGDAYNNNIISSYNAVLAMKVEPLTEKNNTVTSAYKPGSPVAPQSSLMEHQASVDAQQGYDSAFMTTVTSAFH</sequence>
<dbReference type="Proteomes" id="UP001497497">
    <property type="component" value="Unassembled WGS sequence"/>
</dbReference>
<keyword evidence="2 3" id="KW-0040">ANK repeat</keyword>
<feature type="repeat" description="ANK" evidence="3">
    <location>
        <begin position="158"/>
        <end position="190"/>
    </location>
</feature>
<evidence type="ECO:0000313" key="5">
    <source>
        <dbReference type="EMBL" id="CAL1540704.1"/>
    </source>
</evidence>
<dbReference type="PANTHER" id="PTHR24201">
    <property type="entry name" value="ANK_REP_REGION DOMAIN-CONTAINING PROTEIN"/>
    <property type="match status" value="1"/>
</dbReference>
<keyword evidence="6" id="KW-1185">Reference proteome</keyword>
<evidence type="ECO:0000256" key="1">
    <source>
        <dbReference type="ARBA" id="ARBA00022737"/>
    </source>
</evidence>
<feature type="repeat" description="ANK" evidence="3">
    <location>
        <begin position="125"/>
        <end position="157"/>
    </location>
</feature>
<feature type="compositionally biased region" description="Polar residues" evidence="4">
    <location>
        <begin position="235"/>
        <end position="268"/>
    </location>
</feature>
<dbReference type="PROSITE" id="PS50088">
    <property type="entry name" value="ANK_REPEAT"/>
    <property type="match status" value="2"/>
</dbReference>
<dbReference type="InterPro" id="IPR002110">
    <property type="entry name" value="Ankyrin_rpt"/>
</dbReference>
<gene>
    <name evidence="5" type="ORF">GSLYS_00014353001</name>
</gene>
<dbReference type="PROSITE" id="PS50297">
    <property type="entry name" value="ANK_REP_REGION"/>
    <property type="match status" value="2"/>
</dbReference>
<dbReference type="Gene3D" id="1.25.40.20">
    <property type="entry name" value="Ankyrin repeat-containing domain"/>
    <property type="match status" value="2"/>
</dbReference>
<accession>A0AAV2I257</accession>
<dbReference type="SMART" id="SM00248">
    <property type="entry name" value="ANK"/>
    <property type="match status" value="4"/>
</dbReference>
<dbReference type="InterPro" id="IPR036770">
    <property type="entry name" value="Ankyrin_rpt-contain_sf"/>
</dbReference>
<name>A0AAV2I257_LYMST</name>
<reference evidence="5 6" key="1">
    <citation type="submission" date="2024-04" db="EMBL/GenBank/DDBJ databases">
        <authorList>
            <consortium name="Genoscope - CEA"/>
            <person name="William W."/>
        </authorList>
    </citation>
    <scope>NUCLEOTIDE SEQUENCE [LARGE SCALE GENOMIC DNA]</scope>
</reference>
<evidence type="ECO:0000256" key="3">
    <source>
        <dbReference type="PROSITE-ProRule" id="PRU00023"/>
    </source>
</evidence>
<dbReference type="PANTHER" id="PTHR24201:SF17">
    <property type="entry name" value="ANKYRIN REPEAT DOMAIN-CONTAINING PROTEIN 10-LIKE ISOFORM X1"/>
    <property type="match status" value="1"/>
</dbReference>
<evidence type="ECO:0000256" key="4">
    <source>
        <dbReference type="SAM" id="MobiDB-lite"/>
    </source>
</evidence>
<proteinExistence type="predicted"/>